<proteinExistence type="predicted"/>
<dbReference type="InterPro" id="IPR032787">
    <property type="entry name" value="Prok-E2_D"/>
</dbReference>
<gene>
    <name evidence="1" type="ORF">GZH47_32320</name>
</gene>
<evidence type="ECO:0000313" key="1">
    <source>
        <dbReference type="EMBL" id="QHW35572.1"/>
    </source>
</evidence>
<dbReference type="KEGG" id="prz:GZH47_32320"/>
<protein>
    <submittedName>
        <fullName evidence="1">Uncharacterized protein</fullName>
    </submittedName>
</protein>
<dbReference type="Proteomes" id="UP000479114">
    <property type="component" value="Plasmid unnamed1"/>
</dbReference>
<accession>A0A6C0PCX0</accession>
<dbReference type="Pfam" id="PF14460">
    <property type="entry name" value="Prok-E2_D"/>
    <property type="match status" value="1"/>
</dbReference>
<sequence length="237" mass="27056">MNTTAAELERESGTKMVITIHEHALATMEEFHNGASMGAASYSHEEVAIALLHSLETNANRTPILPRNAIFYSESTSRRFVLLEIPPQRRDVYYHQMTAKARIKNVPFPRLIVGFELHVRAEKMQIAEMFVAALEDQEIPNEDSKLYNYPYTNVNDFVVCFGGQQLPEIERVSQLATIPELFFNSPNSDCYYSNANNSKKPYRELVEELKGKSFPDEYLKPAGVTLQEWIRNMSSSI</sequence>
<organism evidence="1 2">
    <name type="scientific">Paenibacillus rhizovicinus</name>
    <dbReference type="NCBI Taxonomy" id="2704463"/>
    <lineage>
        <taxon>Bacteria</taxon>
        <taxon>Bacillati</taxon>
        <taxon>Bacillota</taxon>
        <taxon>Bacilli</taxon>
        <taxon>Bacillales</taxon>
        <taxon>Paenibacillaceae</taxon>
        <taxon>Paenibacillus</taxon>
    </lineage>
</organism>
<keyword evidence="2" id="KW-1185">Reference proteome</keyword>
<dbReference type="EMBL" id="CP048287">
    <property type="protein sequence ID" value="QHW35572.1"/>
    <property type="molecule type" value="Genomic_DNA"/>
</dbReference>
<name>A0A6C0PCX0_9BACL</name>
<dbReference type="RefSeq" id="WP_162645718.1">
    <property type="nucleotide sequence ID" value="NZ_CP048287.1"/>
</dbReference>
<geneLocation type="plasmid" evidence="1 2">
    <name>unnamed1</name>
</geneLocation>
<keyword evidence="1" id="KW-0614">Plasmid</keyword>
<dbReference type="AlphaFoldDB" id="A0A6C0PCX0"/>
<reference evidence="1 2" key="1">
    <citation type="submission" date="2020-02" db="EMBL/GenBank/DDBJ databases">
        <title>Paenibacillus sp. nov., isolated from rhizosphere soil of tomato.</title>
        <authorList>
            <person name="Weon H.-Y."/>
            <person name="Lee S.A."/>
        </authorList>
    </citation>
    <scope>NUCLEOTIDE SEQUENCE [LARGE SCALE GENOMIC DNA]</scope>
    <source>
        <strain evidence="1 2">14171R-81</strain>
        <plasmid evidence="1 2">unnamed1</plasmid>
    </source>
</reference>
<evidence type="ECO:0000313" key="2">
    <source>
        <dbReference type="Proteomes" id="UP000479114"/>
    </source>
</evidence>